<organism evidence="1 2">
    <name type="scientific">Fructilactobacillus hinvesii</name>
    <dbReference type="NCBI Taxonomy" id="2940300"/>
    <lineage>
        <taxon>Bacteria</taxon>
        <taxon>Bacillati</taxon>
        <taxon>Bacillota</taxon>
        <taxon>Bacilli</taxon>
        <taxon>Lactobacillales</taxon>
        <taxon>Lactobacillaceae</taxon>
        <taxon>Fructilactobacillus</taxon>
    </lineage>
</organism>
<accession>A0ABY5BX02</accession>
<name>A0ABY5BX02_9LACO</name>
<dbReference type="Proteomes" id="UP001057025">
    <property type="component" value="Chromosome"/>
</dbReference>
<reference evidence="1" key="1">
    <citation type="submission" date="2022-05" db="EMBL/GenBank/DDBJ databases">
        <authorList>
            <person name="Oliphant S.A."/>
            <person name="Watson-Haigh N.S."/>
            <person name="Sumby K.M."/>
            <person name="Gardner J.M."/>
            <person name="Jiranek V."/>
        </authorList>
    </citation>
    <scope>NUCLEOTIDE SEQUENCE</scope>
    <source>
        <strain evidence="1">KI11_C11</strain>
    </source>
</reference>
<dbReference type="EMBL" id="CP097118">
    <property type="protein sequence ID" value="USS88264.1"/>
    <property type="molecule type" value="Genomic_DNA"/>
</dbReference>
<evidence type="ECO:0000313" key="1">
    <source>
        <dbReference type="EMBL" id="USS88264.1"/>
    </source>
</evidence>
<sequence>MIKDSTDKVRLNIAHDLKYFIKANNYATSANINPKIMDSFIKNIHETRNICAHNNRLIAFKCHSSSKYFSLIHDKYDLIDRDSRKSVYSTFASLECFLSETEFKMLNNTFRKRFRWLDRHLVMIDANQIGGLIGFPIDWFKKPKLVQG</sequence>
<evidence type="ECO:0000313" key="2">
    <source>
        <dbReference type="Proteomes" id="UP001057025"/>
    </source>
</evidence>
<proteinExistence type="predicted"/>
<protein>
    <submittedName>
        <fullName evidence="1">Abi family protein</fullName>
    </submittedName>
</protein>
<gene>
    <name evidence="1" type="ORF">M3M39_01940</name>
</gene>
<keyword evidence="2" id="KW-1185">Reference proteome</keyword>